<evidence type="ECO:0000313" key="1">
    <source>
        <dbReference type="EMBL" id="CEA14768.1"/>
    </source>
</evidence>
<name>A0A098BZ08_9BACT</name>
<reference evidence="1 2" key="1">
    <citation type="submission" date="2014-08" db="EMBL/GenBank/DDBJ databases">
        <authorList>
            <person name="Wibberg D."/>
        </authorList>
    </citation>
    <scope>NUCLEOTIDE SEQUENCE [LARGE SCALE GENOMIC DNA]</scope>
    <source>
        <strain evidence="2">ING2-E5B</strain>
    </source>
</reference>
<dbReference type="Proteomes" id="UP000032417">
    <property type="component" value="Chromosome 1"/>
</dbReference>
<evidence type="ECO:0000313" key="2">
    <source>
        <dbReference type="Proteomes" id="UP000032417"/>
    </source>
</evidence>
<protein>
    <submittedName>
        <fullName evidence="1">Uncharacterized protein</fullName>
    </submittedName>
</protein>
<gene>
    <name evidence="1" type="ORF">ING2E5B_0091</name>
</gene>
<proteinExistence type="predicted"/>
<accession>A0A098BZ08</accession>
<keyword evidence="2" id="KW-1185">Reference proteome</keyword>
<dbReference type="KEGG" id="pbt:ING2E5B_0091"/>
<dbReference type="PROSITE" id="PS51257">
    <property type="entry name" value="PROKAR_LIPOPROTEIN"/>
    <property type="match status" value="1"/>
</dbReference>
<organism evidence="1 2">
    <name type="scientific">Fermentimonas caenicola</name>
    <dbReference type="NCBI Taxonomy" id="1562970"/>
    <lineage>
        <taxon>Bacteria</taxon>
        <taxon>Pseudomonadati</taxon>
        <taxon>Bacteroidota</taxon>
        <taxon>Bacteroidia</taxon>
        <taxon>Bacteroidales</taxon>
        <taxon>Dysgonomonadaceae</taxon>
        <taxon>Fermentimonas</taxon>
    </lineage>
</organism>
<dbReference type="EMBL" id="LN515532">
    <property type="protein sequence ID" value="CEA14768.1"/>
    <property type="molecule type" value="Genomic_DNA"/>
</dbReference>
<dbReference type="AlphaFoldDB" id="A0A098BZ08"/>
<sequence>MRRDITQFYKMKKFNVFMLVACFVVFQFLSSCNKSEDNFENEILVKQTESVSEINAFSSKEELKNAINNTGYTRSASSVSAFDSDISEVLVPNENFRKLLNEKGQIIVDDTLYMITRQGTLFTHMSNQTVVDTLSDFSVFEQVSTDLKKFNEIFLFDTFKDLSEEDFYEEPDGDEEDISSISTRATAYNLQRDPVDIKNFPVMSTEPYTLVGKGLAGLFGNNSAHKIDIQHKRRLSASLYSYNYLVYSETGLKAAVIRRRSLLHNWTKEASWGPGTVMGWEHIHFVYDKLDIPDMPDLHDQTKRMTYGKFMGNLAKVSTLYKFDKKVSDGNIITIPIILGKEIEVNSLDIANAGIDLMTKAGLDYLKKLGDPYLTQALEQREAAINKSIWNTNPFQKVPIPGISIHIIDLKKKQMHVFIGSDKIWKPGPSQVKVFDSGVVFEVEYNSNLGLVGSALKTLAKNVKNKAPNVESAFVYAYTTTDSGGEVKGMILKKTKDK</sequence>
<dbReference type="HOGENOM" id="CLU_547319_0_0_10"/>